<dbReference type="PANTHER" id="PTHR11804">
    <property type="entry name" value="PROTEASE M3 THIMET OLIGOPEPTIDASE-RELATED"/>
    <property type="match status" value="1"/>
</dbReference>
<dbReference type="AlphaFoldDB" id="A0AA86JFV8"/>
<dbReference type="CDD" id="cd09608">
    <property type="entry name" value="M3B_PepF"/>
    <property type="match status" value="1"/>
</dbReference>
<evidence type="ECO:0000313" key="9">
    <source>
        <dbReference type="Proteomes" id="UP000789738"/>
    </source>
</evidence>
<dbReference type="EC" id="3.4.24.-" evidence="8"/>
<keyword evidence="4 6" id="KW-0862">Zinc</keyword>
<dbReference type="GO" id="GO:0046872">
    <property type="term" value="F:metal ion binding"/>
    <property type="evidence" value="ECO:0007669"/>
    <property type="project" value="UniProtKB-UniRule"/>
</dbReference>
<dbReference type="Gene3D" id="1.10.1370.20">
    <property type="entry name" value="Oligoendopeptidase f, C-terminal domain"/>
    <property type="match status" value="1"/>
</dbReference>
<dbReference type="InterPro" id="IPR042088">
    <property type="entry name" value="OligoPept_F_C"/>
</dbReference>
<keyword evidence="2 6" id="KW-0479">Metal-binding</keyword>
<keyword evidence="5 6" id="KW-0482">Metalloprotease</keyword>
<organism evidence="8 9">
    <name type="scientific">Clostridium neonatale</name>
    <dbReference type="NCBI Taxonomy" id="137838"/>
    <lineage>
        <taxon>Bacteria</taxon>
        <taxon>Bacillati</taxon>
        <taxon>Bacillota</taxon>
        <taxon>Clostridia</taxon>
        <taxon>Eubacteriales</taxon>
        <taxon>Clostridiaceae</taxon>
        <taxon>Clostridium</taxon>
    </lineage>
</organism>
<evidence type="ECO:0000256" key="1">
    <source>
        <dbReference type="ARBA" id="ARBA00022670"/>
    </source>
</evidence>
<dbReference type="Proteomes" id="UP000789738">
    <property type="component" value="Unassembled WGS sequence"/>
</dbReference>
<dbReference type="EMBL" id="CAKJVE010000004">
    <property type="protein sequence ID" value="CAG9705163.1"/>
    <property type="molecule type" value="Genomic_DNA"/>
</dbReference>
<evidence type="ECO:0000256" key="2">
    <source>
        <dbReference type="ARBA" id="ARBA00022723"/>
    </source>
</evidence>
<name>A0AA86JFV8_9CLOT</name>
<comment type="cofactor">
    <cofactor evidence="6">
        <name>Zn(2+)</name>
        <dbReference type="ChEBI" id="CHEBI:29105"/>
    </cofactor>
    <text evidence="6">Binds 1 zinc ion.</text>
</comment>
<evidence type="ECO:0000313" key="8">
    <source>
        <dbReference type="EMBL" id="CAG9705163.1"/>
    </source>
</evidence>
<evidence type="ECO:0000259" key="7">
    <source>
        <dbReference type="Pfam" id="PF01432"/>
    </source>
</evidence>
<comment type="similarity">
    <text evidence="6">Belongs to the peptidase M3 family.</text>
</comment>
<dbReference type="GO" id="GO:0004222">
    <property type="term" value="F:metalloendopeptidase activity"/>
    <property type="evidence" value="ECO:0007669"/>
    <property type="project" value="InterPro"/>
</dbReference>
<sequence length="304" mass="35138">MNLDEIHMYDLYVPIIETQKEKVEFNDGVKIVLEALKPLGEEYLDIFKGGINDGWIDIYENKGKRGGAYSWGGYDTMPYVLLNYNNELEDVSTLAHEMGHSIHSYYSRKEQSYHYAGYTLFCAEVASTTNEKLLIHHLIEKENDEKKKLSLINTELEQIRTTVFRQLMFAEFELYTHESLEKGIPLTSEDYSKAWHELNVKYFGPEMIVDENIDIEWARIPHFYSDFYVYQYATGYAAASAFANAILEGKVNAVEKYKGFLKSGGSDYPIEILKKAGVDMTTKEPLEATIKRFNELLDMIEKVK</sequence>
<evidence type="ECO:0000256" key="5">
    <source>
        <dbReference type="ARBA" id="ARBA00023049"/>
    </source>
</evidence>
<evidence type="ECO:0000256" key="6">
    <source>
        <dbReference type="RuleBase" id="RU003435"/>
    </source>
</evidence>
<comment type="caution">
    <text evidence="8">The sequence shown here is derived from an EMBL/GenBank/DDBJ whole genome shotgun (WGS) entry which is preliminary data.</text>
</comment>
<dbReference type="InterPro" id="IPR001567">
    <property type="entry name" value="Pept_M3A_M3B_dom"/>
</dbReference>
<proteinExistence type="inferred from homology"/>
<gene>
    <name evidence="8" type="ORF">CNEO_41666</name>
</gene>
<dbReference type="GO" id="GO:0006508">
    <property type="term" value="P:proteolysis"/>
    <property type="evidence" value="ECO:0007669"/>
    <property type="project" value="UniProtKB-KW"/>
</dbReference>
<feature type="domain" description="Peptidase M3A/M3B catalytic" evidence="7">
    <location>
        <begin position="2"/>
        <end position="290"/>
    </location>
</feature>
<dbReference type="SUPFAM" id="SSF55486">
    <property type="entry name" value="Metalloproteases ('zincins'), catalytic domain"/>
    <property type="match status" value="1"/>
</dbReference>
<evidence type="ECO:0000256" key="4">
    <source>
        <dbReference type="ARBA" id="ARBA00022833"/>
    </source>
</evidence>
<evidence type="ECO:0000256" key="3">
    <source>
        <dbReference type="ARBA" id="ARBA00022801"/>
    </source>
</evidence>
<dbReference type="GO" id="GO:0006518">
    <property type="term" value="P:peptide metabolic process"/>
    <property type="evidence" value="ECO:0007669"/>
    <property type="project" value="TreeGrafter"/>
</dbReference>
<dbReference type="Pfam" id="PF01432">
    <property type="entry name" value="Peptidase_M3"/>
    <property type="match status" value="1"/>
</dbReference>
<reference evidence="8" key="1">
    <citation type="submission" date="2021-10" db="EMBL/GenBank/DDBJ databases">
        <authorList>
            <person name="Mesa V."/>
        </authorList>
    </citation>
    <scope>NUCLEOTIDE SEQUENCE</scope>
    <source>
        <strain evidence="8">CC3_PB</strain>
    </source>
</reference>
<protein>
    <submittedName>
        <fullName evidence="8">Enzyme</fullName>
        <ecNumber evidence="8">3.4.24.-</ecNumber>
    </submittedName>
</protein>
<dbReference type="InterPro" id="IPR045090">
    <property type="entry name" value="Pept_M3A_M3B"/>
</dbReference>
<keyword evidence="1 6" id="KW-0645">Protease</keyword>
<keyword evidence="3 6" id="KW-0378">Hydrolase</keyword>
<accession>A0AA86JFV8</accession>
<dbReference type="PANTHER" id="PTHR11804:SF84">
    <property type="entry name" value="SACCHAROLYSIN"/>
    <property type="match status" value="1"/>
</dbReference>